<protein>
    <submittedName>
        <fullName evidence="1">Uncharacterized protein</fullName>
    </submittedName>
</protein>
<dbReference type="RefSeq" id="WP_142425598.1">
    <property type="nucleotide sequence ID" value="NZ_CABGTZ010000012.1"/>
</dbReference>
<reference evidence="1 2" key="1">
    <citation type="submission" date="2019-04" db="EMBL/GenBank/DDBJ databases">
        <title>Step-wise assembly of the neonatal virome modulated by breast feeding.</title>
        <authorList>
            <person name="Liang G."/>
            <person name="Bushman F."/>
        </authorList>
    </citation>
    <scope>NUCLEOTIDE SEQUENCE [LARGE SCALE GENOMIC DNA]</scope>
    <source>
        <strain evidence="1 2">E3404</strain>
    </source>
</reference>
<organism evidence="1 2">
    <name type="scientific">Enterococcus gallinarum</name>
    <dbReference type="NCBI Taxonomy" id="1353"/>
    <lineage>
        <taxon>Bacteria</taxon>
        <taxon>Bacillati</taxon>
        <taxon>Bacillota</taxon>
        <taxon>Bacilli</taxon>
        <taxon>Lactobacillales</taxon>
        <taxon>Enterococcaceae</taxon>
        <taxon>Enterococcus</taxon>
    </lineage>
</organism>
<dbReference type="EMBL" id="WVTI01000016">
    <property type="protein sequence ID" value="MXS27166.1"/>
    <property type="molecule type" value="Genomic_DNA"/>
</dbReference>
<evidence type="ECO:0000313" key="2">
    <source>
        <dbReference type="Proteomes" id="UP000439965"/>
    </source>
</evidence>
<name>A0A6I4XKA7_ENTGA</name>
<dbReference type="AlphaFoldDB" id="A0A6I4XKA7"/>
<accession>A0A6I4XKA7</accession>
<evidence type="ECO:0000313" key="1">
    <source>
        <dbReference type="EMBL" id="MXS27166.1"/>
    </source>
</evidence>
<proteinExistence type="predicted"/>
<dbReference type="Proteomes" id="UP000439965">
    <property type="component" value="Unassembled WGS sequence"/>
</dbReference>
<sequence>MKKIVLALSVFVGSVFLLSDKVSASQIENPHEINFSVQNIDTGEYENENVEILTNKTYEVPSLRSSMITYGNSSEEKSYVSEFEIEFTPEDENDSNTIKPFASNDNETNSTGAVKVLARITYTKSGDNIKVTSASSRFTLTSSFASVSSRNLKVQQGFTNALEKTPTSNSLTTYNTGWGYVYNYGGAATAKTTVSGTVTMSGMASYRVSATASRL</sequence>
<gene>
    <name evidence="1" type="ORF">GTI89_13985</name>
</gene>
<comment type="caution">
    <text evidence="1">The sequence shown here is derived from an EMBL/GenBank/DDBJ whole genome shotgun (WGS) entry which is preliminary data.</text>
</comment>